<proteinExistence type="predicted"/>
<evidence type="ECO:0000313" key="11">
    <source>
        <dbReference type="Proteomes" id="UP000660611"/>
    </source>
</evidence>
<dbReference type="CDD" id="cd02440">
    <property type="entry name" value="AdoMet_MTases"/>
    <property type="match status" value="1"/>
</dbReference>
<feature type="coiled-coil region" evidence="6">
    <location>
        <begin position="405"/>
        <end position="495"/>
    </location>
</feature>
<evidence type="ECO:0000313" key="10">
    <source>
        <dbReference type="EMBL" id="GIG43957.1"/>
    </source>
</evidence>
<evidence type="ECO:0000256" key="6">
    <source>
        <dbReference type="SAM" id="Coils"/>
    </source>
</evidence>
<keyword evidence="5" id="KW-0949">S-adenosyl-L-methionine</keyword>
<dbReference type="Gene3D" id="1.10.155.10">
    <property type="entry name" value="Chemotaxis receptor methyltransferase CheR, N-terminal domain"/>
    <property type="match status" value="1"/>
</dbReference>
<dbReference type="PROSITE" id="PS50123">
    <property type="entry name" value="CHER"/>
    <property type="match status" value="1"/>
</dbReference>
<dbReference type="Pfam" id="PF01739">
    <property type="entry name" value="CheR"/>
    <property type="match status" value="1"/>
</dbReference>
<gene>
    <name evidence="10" type="primary">cheR</name>
    <name evidence="10" type="ORF">Dsi01nite_019980</name>
</gene>
<dbReference type="Gene3D" id="3.40.50.150">
    <property type="entry name" value="Vaccinia Virus protein VP39"/>
    <property type="match status" value="1"/>
</dbReference>
<dbReference type="InterPro" id="IPR035965">
    <property type="entry name" value="PAS-like_dom_sf"/>
</dbReference>
<dbReference type="Proteomes" id="UP000660611">
    <property type="component" value="Unassembled WGS sequence"/>
</dbReference>
<dbReference type="SUPFAM" id="SSF53335">
    <property type="entry name" value="S-adenosyl-L-methionine-dependent methyltransferases"/>
    <property type="match status" value="1"/>
</dbReference>
<evidence type="ECO:0000256" key="4">
    <source>
        <dbReference type="ARBA" id="ARBA00022679"/>
    </source>
</evidence>
<keyword evidence="11" id="KW-1185">Reference proteome</keyword>
<keyword evidence="3" id="KW-0489">Methyltransferase</keyword>
<dbReference type="GO" id="GO:0008983">
    <property type="term" value="F:protein-glutamate O-methyltransferase activity"/>
    <property type="evidence" value="ECO:0007669"/>
    <property type="project" value="UniProtKB-EC"/>
</dbReference>
<dbReference type="SMART" id="SM00138">
    <property type="entry name" value="MeTrc"/>
    <property type="match status" value="1"/>
</dbReference>
<dbReference type="InterPro" id="IPR022642">
    <property type="entry name" value="CheR_C"/>
</dbReference>
<dbReference type="InterPro" id="IPR013656">
    <property type="entry name" value="PAS_4"/>
</dbReference>
<dbReference type="NCBIfam" id="TIGR00229">
    <property type="entry name" value="sensory_box"/>
    <property type="match status" value="2"/>
</dbReference>
<dbReference type="EC" id="2.1.1.80" evidence="2"/>
<dbReference type="EMBL" id="BONQ01000029">
    <property type="protein sequence ID" value="GIG43957.1"/>
    <property type="molecule type" value="Genomic_DNA"/>
</dbReference>
<dbReference type="InterPro" id="IPR050903">
    <property type="entry name" value="Bact_Chemotaxis_MeTrfase"/>
</dbReference>
<dbReference type="SUPFAM" id="SSF55785">
    <property type="entry name" value="PYP-like sensor domain (PAS domain)"/>
    <property type="match status" value="2"/>
</dbReference>
<feature type="domain" description="PAC" evidence="8">
    <location>
        <begin position="357"/>
        <end position="417"/>
    </location>
</feature>
<dbReference type="Gene3D" id="1.10.287.620">
    <property type="entry name" value="Helix Hairpins"/>
    <property type="match status" value="1"/>
</dbReference>
<keyword evidence="6" id="KW-0175">Coiled coil</keyword>
<dbReference type="InterPro" id="IPR000780">
    <property type="entry name" value="CheR_MeTrfase"/>
</dbReference>
<comment type="catalytic activity">
    <reaction evidence="1">
        <text>L-glutamyl-[protein] + S-adenosyl-L-methionine = [protein]-L-glutamate 5-O-methyl ester + S-adenosyl-L-homocysteine</text>
        <dbReference type="Rhea" id="RHEA:24452"/>
        <dbReference type="Rhea" id="RHEA-COMP:10208"/>
        <dbReference type="Rhea" id="RHEA-COMP:10311"/>
        <dbReference type="ChEBI" id="CHEBI:29973"/>
        <dbReference type="ChEBI" id="CHEBI:57856"/>
        <dbReference type="ChEBI" id="CHEBI:59789"/>
        <dbReference type="ChEBI" id="CHEBI:82795"/>
        <dbReference type="EC" id="2.1.1.80"/>
    </reaction>
</comment>
<dbReference type="SMART" id="SM00091">
    <property type="entry name" value="PAS"/>
    <property type="match status" value="2"/>
</dbReference>
<protein>
    <recommendedName>
        <fullName evidence="2">protein-glutamate O-methyltransferase</fullName>
        <ecNumber evidence="2">2.1.1.80</ecNumber>
    </recommendedName>
</protein>
<dbReference type="InterPro" id="IPR022641">
    <property type="entry name" value="CheR_N"/>
</dbReference>
<sequence length="625" mass="70418">MTETNPDFEALLVYLKEARGFDFTGYKRSSLMRRVDRRMAQVDLHDYSDYLDHLQVHPDEFTALFNTVLINVTAFFRDTDAWSALSQRVLPGLLSQHDGTFRVWSAGCASGEETYTLAIVLAEALGIEAFRERVKIYATDVDEESLAHARQAIYTERDLQTVPRELVERYFEPTAGRYVFRKDLRRSVIFGRNDLVQDAPISRIDLLVCRNALMYFNAETQTRILSRFHFALAPNGVLFLGKAEMLLSHASMFAPIDLKRRMFHKVARPMANGSAYFADTYPPPPRPEMHALDRLRNEAFHASPVAQVVVTADGLVALTNRHAESLFGVSPRDIGRPFRDLDLSYRPVELRGYIEQAQLERRVVKIDNIDLANGSGDVVNLNVQINPLVDSDAALLGVVIIFQDMTAARRLQDELEIANRQLETAYEELQSTNEELETTNEELQSTVEELETTNEELQSTNEELETMNEELQSTNDELQSINDELRDRTTQLNDTNSFMDAVLTSLQAGVVVLNREMHILVWNRRAEDMWGLRSDEAVNQHFLNIDIGLPTGQLRPLIRDVLTGGQQLQAPPMTAVNRRGRTVSLRVVCSPLASEVAGAVGVILVMEALGEVETAAHPAELVEGS</sequence>
<dbReference type="InterPro" id="IPR000700">
    <property type="entry name" value="PAS-assoc_C"/>
</dbReference>
<dbReference type="Pfam" id="PF03705">
    <property type="entry name" value="CheR_N"/>
    <property type="match status" value="1"/>
</dbReference>
<dbReference type="CDD" id="cd00130">
    <property type="entry name" value="PAS"/>
    <property type="match status" value="2"/>
</dbReference>
<evidence type="ECO:0000256" key="1">
    <source>
        <dbReference type="ARBA" id="ARBA00001541"/>
    </source>
</evidence>
<dbReference type="Gene3D" id="3.30.450.20">
    <property type="entry name" value="PAS domain"/>
    <property type="match status" value="2"/>
</dbReference>
<evidence type="ECO:0000259" key="7">
    <source>
        <dbReference type="PROSITE" id="PS50112"/>
    </source>
</evidence>
<accession>A0A919PGV5</accession>
<dbReference type="AlphaFoldDB" id="A0A919PGV5"/>
<dbReference type="GO" id="GO:0032259">
    <property type="term" value="P:methylation"/>
    <property type="evidence" value="ECO:0007669"/>
    <property type="project" value="UniProtKB-KW"/>
</dbReference>
<dbReference type="InterPro" id="IPR029063">
    <property type="entry name" value="SAM-dependent_MTases_sf"/>
</dbReference>
<evidence type="ECO:0000256" key="5">
    <source>
        <dbReference type="ARBA" id="ARBA00022691"/>
    </source>
</evidence>
<dbReference type="Pfam" id="PF08448">
    <property type="entry name" value="PAS_4"/>
    <property type="match status" value="2"/>
</dbReference>
<dbReference type="PROSITE" id="PS50113">
    <property type="entry name" value="PAC"/>
    <property type="match status" value="1"/>
</dbReference>
<comment type="caution">
    <text evidence="10">The sequence shown here is derived from an EMBL/GenBank/DDBJ whole genome shotgun (WGS) entry which is preliminary data.</text>
</comment>
<evidence type="ECO:0000259" key="8">
    <source>
        <dbReference type="PROSITE" id="PS50113"/>
    </source>
</evidence>
<feature type="domain" description="PAS" evidence="7">
    <location>
        <begin position="495"/>
        <end position="543"/>
    </location>
</feature>
<keyword evidence="4" id="KW-0808">Transferase</keyword>
<name>A0A919PGV5_9ACTN</name>
<dbReference type="PRINTS" id="PR00996">
    <property type="entry name" value="CHERMTFRASE"/>
</dbReference>
<organism evidence="10 11">
    <name type="scientific">Dactylosporangium siamense</name>
    <dbReference type="NCBI Taxonomy" id="685454"/>
    <lineage>
        <taxon>Bacteria</taxon>
        <taxon>Bacillati</taxon>
        <taxon>Actinomycetota</taxon>
        <taxon>Actinomycetes</taxon>
        <taxon>Micromonosporales</taxon>
        <taxon>Micromonosporaceae</taxon>
        <taxon>Dactylosporangium</taxon>
    </lineage>
</organism>
<dbReference type="SUPFAM" id="SSF47757">
    <property type="entry name" value="Chemotaxis receptor methyltransferase CheR, N-terminal domain"/>
    <property type="match status" value="1"/>
</dbReference>
<feature type="domain" description="CheR-type methyltransferase" evidence="9">
    <location>
        <begin position="1"/>
        <end position="269"/>
    </location>
</feature>
<dbReference type="PANTHER" id="PTHR24422:SF10">
    <property type="entry name" value="CHEMOTAXIS PROTEIN METHYLTRANSFERASE 2"/>
    <property type="match status" value="1"/>
</dbReference>
<evidence type="ECO:0000256" key="3">
    <source>
        <dbReference type="ARBA" id="ARBA00022603"/>
    </source>
</evidence>
<dbReference type="InterPro" id="IPR000014">
    <property type="entry name" value="PAS"/>
</dbReference>
<dbReference type="InterPro" id="IPR036804">
    <property type="entry name" value="CheR_N_sf"/>
</dbReference>
<reference evidence="10" key="1">
    <citation type="submission" date="2021-01" db="EMBL/GenBank/DDBJ databases">
        <title>Whole genome shotgun sequence of Dactylosporangium siamense NBRC 106093.</title>
        <authorList>
            <person name="Komaki H."/>
            <person name="Tamura T."/>
        </authorList>
    </citation>
    <scope>NUCLEOTIDE SEQUENCE</scope>
    <source>
        <strain evidence="10">NBRC 106093</strain>
    </source>
</reference>
<evidence type="ECO:0000259" key="9">
    <source>
        <dbReference type="PROSITE" id="PS50123"/>
    </source>
</evidence>
<evidence type="ECO:0000256" key="2">
    <source>
        <dbReference type="ARBA" id="ARBA00012534"/>
    </source>
</evidence>
<dbReference type="RefSeq" id="WP_203845806.1">
    <property type="nucleotide sequence ID" value="NZ_BAAAVW010000006.1"/>
</dbReference>
<dbReference type="PROSITE" id="PS50112">
    <property type="entry name" value="PAS"/>
    <property type="match status" value="1"/>
</dbReference>
<dbReference type="PANTHER" id="PTHR24422">
    <property type="entry name" value="CHEMOTAXIS PROTEIN METHYLTRANSFERASE"/>
    <property type="match status" value="1"/>
</dbReference>